<dbReference type="Gene3D" id="3.90.870.50">
    <property type="match status" value="1"/>
</dbReference>
<feature type="active site" evidence="9">
    <location>
        <position position="40"/>
    </location>
</feature>
<dbReference type="Gene3D" id="3.30.110.120">
    <property type="match status" value="1"/>
</dbReference>
<sequence>MTEECVAQRVQINGIVQGVGFRPFIYQLANQYNLKGEVANTSAGVAVHIEGPPTKIASFSKDISLKCPPLAHITEISLHDEPFEGFKDFTIVLSREQAVMATLISPDVSVCDDCRRELFDLSDRRFEYPFINCTNCGPRYTIINDIPYDRPKTSMKHFKMCPGCRAEYDDPANRRFHAQPNACAECGPHIELYDNTGQKVAAEKPLAKTAKLLKQGYIVALKGLGGFHLAVDAENGQAVEALRRRKHREEKPLALMSYDVECILRFARLRPEEEQLLISPQRPIVLVLKKEPHSISEQVAPGNLYFGVMLPYTPLHYLLLNYGFTALVMTSGNLSEEPICIDNDDAFKRLSGIADYFLIHNRDIYLRSDDSIARKTAGSTRFIRRSRGYVPVPVFLKRKIPSILACGAELKNTICLTKDNNAFLSQHIGDLENLETYDFFLLTIQHMQRILDIKPEIIAFDLHPDYLSTRYAREQQDIQKIQVQHHHAHIASAMAENQIDGSVIGLAFDGTGYGTDGNIWGGEVLVVDMEKYFRAAHFAYVPMPGSAAAIKEPWRMAVSYLYDAFGSDFYDLDLPLLNAIDLKKIKIMAEMVDKKVNSPLTSSLGRLFDGIAAICGIRYKVAFEGQAAMELEMLASDNVKDVYDYEWKTADGHQILTRPIICGVAKDVAQGIAPAVISCKFHQTLIRMFSDLCEVIRKENGLNRVVLSGGVFQNSLLLTGLINVLEKRKFKVFSHSKVPANDGGISLGQALVAAAVADKI</sequence>
<dbReference type="EMBL" id="JACNIG010000281">
    <property type="protein sequence ID" value="MBC8433209.1"/>
    <property type="molecule type" value="Genomic_DNA"/>
</dbReference>
<comment type="catalytic activity">
    <reaction evidence="9">
        <text>an acyl phosphate + H2O = a carboxylate + phosphate + H(+)</text>
        <dbReference type="Rhea" id="RHEA:14965"/>
        <dbReference type="ChEBI" id="CHEBI:15377"/>
        <dbReference type="ChEBI" id="CHEBI:15378"/>
        <dbReference type="ChEBI" id="CHEBI:29067"/>
        <dbReference type="ChEBI" id="CHEBI:43474"/>
        <dbReference type="ChEBI" id="CHEBI:59918"/>
        <dbReference type="EC" id="3.6.1.7"/>
    </reaction>
</comment>
<dbReference type="UniPathway" id="UPA00335"/>
<evidence type="ECO:0000256" key="8">
    <source>
        <dbReference type="PIRNR" id="PIRNR006256"/>
    </source>
</evidence>
<dbReference type="SUPFAM" id="SSF55821">
    <property type="entry name" value="YrdC/RibB"/>
    <property type="match status" value="1"/>
</dbReference>
<dbReference type="EC" id="6.2.-.-" evidence="8"/>
<dbReference type="InterPro" id="IPR001792">
    <property type="entry name" value="Acylphosphatase-like_dom"/>
</dbReference>
<dbReference type="Pfam" id="PF17788">
    <property type="entry name" value="HypF_C"/>
    <property type="match status" value="1"/>
</dbReference>
<dbReference type="InterPro" id="IPR011125">
    <property type="entry name" value="Znf_HypF"/>
</dbReference>
<evidence type="ECO:0000256" key="4">
    <source>
        <dbReference type="ARBA" id="ARBA00022723"/>
    </source>
</evidence>
<proteinExistence type="inferred from homology"/>
<dbReference type="GO" id="GO:0008270">
    <property type="term" value="F:zinc ion binding"/>
    <property type="evidence" value="ECO:0007669"/>
    <property type="project" value="UniProtKB-KW"/>
</dbReference>
<dbReference type="InterPro" id="IPR036046">
    <property type="entry name" value="Acylphosphatase-like_dom_sf"/>
</dbReference>
<evidence type="ECO:0000256" key="6">
    <source>
        <dbReference type="ARBA" id="ARBA00022833"/>
    </source>
</evidence>
<feature type="active site" evidence="9">
    <location>
        <position position="22"/>
    </location>
</feature>
<dbReference type="PANTHER" id="PTHR42959:SF1">
    <property type="entry name" value="CARBAMOYLTRANSFERASE HYPF"/>
    <property type="match status" value="1"/>
</dbReference>
<dbReference type="PANTHER" id="PTHR42959">
    <property type="entry name" value="CARBAMOYLTRANSFERASE"/>
    <property type="match status" value="1"/>
</dbReference>
<comment type="catalytic activity">
    <reaction evidence="7">
        <text>C-terminal L-cysteinyl-[HypE protein] + carbamoyl phosphate + ATP + H2O = C-terminal S-carboxamide-L-cysteinyl-[HypE protein] + AMP + phosphate + diphosphate + H(+)</text>
        <dbReference type="Rhea" id="RHEA:55636"/>
        <dbReference type="Rhea" id="RHEA-COMP:14247"/>
        <dbReference type="Rhea" id="RHEA-COMP:14392"/>
        <dbReference type="ChEBI" id="CHEBI:15377"/>
        <dbReference type="ChEBI" id="CHEBI:15378"/>
        <dbReference type="ChEBI" id="CHEBI:30616"/>
        <dbReference type="ChEBI" id="CHEBI:33019"/>
        <dbReference type="ChEBI" id="CHEBI:43474"/>
        <dbReference type="ChEBI" id="CHEBI:58228"/>
        <dbReference type="ChEBI" id="CHEBI:76913"/>
        <dbReference type="ChEBI" id="CHEBI:139126"/>
        <dbReference type="ChEBI" id="CHEBI:456215"/>
    </reaction>
</comment>
<keyword evidence="6" id="KW-0862">Zinc</keyword>
<keyword evidence="3" id="KW-0436">Ligase</keyword>
<dbReference type="Pfam" id="PF01300">
    <property type="entry name" value="Sua5_yciO_yrdC"/>
    <property type="match status" value="1"/>
</dbReference>
<dbReference type="PROSITE" id="PS51160">
    <property type="entry name" value="ACYLPHOSPHATASE_3"/>
    <property type="match status" value="1"/>
</dbReference>
<dbReference type="Gene3D" id="3.30.420.40">
    <property type="match status" value="1"/>
</dbReference>
<dbReference type="InterPro" id="IPR055128">
    <property type="entry name" value="HypF_C_2"/>
</dbReference>
<dbReference type="Pfam" id="PF22521">
    <property type="entry name" value="HypF_C_2"/>
    <property type="match status" value="1"/>
</dbReference>
<dbReference type="InterPro" id="IPR017968">
    <property type="entry name" value="Acylphosphatase_CS"/>
</dbReference>
<evidence type="ECO:0000256" key="3">
    <source>
        <dbReference type="ARBA" id="ARBA00022598"/>
    </source>
</evidence>
<dbReference type="InterPro" id="IPR006070">
    <property type="entry name" value="Sua5-like_dom"/>
</dbReference>
<evidence type="ECO:0000256" key="7">
    <source>
        <dbReference type="ARBA" id="ARBA00048220"/>
    </source>
</evidence>
<dbReference type="GO" id="GO:0003725">
    <property type="term" value="F:double-stranded RNA binding"/>
    <property type="evidence" value="ECO:0007669"/>
    <property type="project" value="InterPro"/>
</dbReference>
<evidence type="ECO:0000259" key="11">
    <source>
        <dbReference type="PROSITE" id="PS51163"/>
    </source>
</evidence>
<dbReference type="Pfam" id="PF07503">
    <property type="entry name" value="zf-HYPF"/>
    <property type="match status" value="2"/>
</dbReference>
<reference evidence="12 13" key="1">
    <citation type="submission" date="2020-08" db="EMBL/GenBank/DDBJ databases">
        <title>Bridging the membrane lipid divide: bacteria of the FCB group superphylum have the potential to synthesize archaeal ether lipids.</title>
        <authorList>
            <person name="Villanueva L."/>
            <person name="Von Meijenfeldt F.A.B."/>
            <person name="Westbye A.B."/>
            <person name="Yadav S."/>
            <person name="Hopmans E.C."/>
            <person name="Dutilh B.E."/>
            <person name="Sinninghe Damste J.S."/>
        </authorList>
    </citation>
    <scope>NUCLEOTIDE SEQUENCE [LARGE SCALE GENOMIC DNA]</scope>
    <source>
        <strain evidence="12">NIOZ-UU17</strain>
    </source>
</reference>
<evidence type="ECO:0000256" key="9">
    <source>
        <dbReference type="PROSITE-ProRule" id="PRU00520"/>
    </source>
</evidence>
<dbReference type="GO" id="GO:0016743">
    <property type="term" value="F:carboxyl- or carbamoyltransferase activity"/>
    <property type="evidence" value="ECO:0007669"/>
    <property type="project" value="UniProtKB-UniRule"/>
</dbReference>
<dbReference type="GO" id="GO:0016874">
    <property type="term" value="F:ligase activity"/>
    <property type="evidence" value="ECO:0007669"/>
    <property type="project" value="UniProtKB-UniRule"/>
</dbReference>
<dbReference type="InterPro" id="IPR004421">
    <property type="entry name" value="Carbamoyltransferase_HypF"/>
</dbReference>
<dbReference type="Gene3D" id="3.30.420.360">
    <property type="match status" value="1"/>
</dbReference>
<dbReference type="GO" id="GO:0003998">
    <property type="term" value="F:acylphosphatase activity"/>
    <property type="evidence" value="ECO:0007669"/>
    <property type="project" value="UniProtKB-EC"/>
</dbReference>
<dbReference type="FunFam" id="3.30.420.40:FF:000124">
    <property type="entry name" value="Carbamoyltransferase HypF"/>
    <property type="match status" value="1"/>
</dbReference>
<dbReference type="FunFam" id="3.30.420.360:FF:000001">
    <property type="entry name" value="Carbamoyltransferase HypF"/>
    <property type="match status" value="1"/>
</dbReference>
<dbReference type="InterPro" id="IPR017945">
    <property type="entry name" value="DHBP_synth_RibB-like_a/b_dom"/>
</dbReference>
<keyword evidence="4" id="KW-0479">Metal-binding</keyword>
<feature type="domain" description="YrdC-like" evidence="11">
    <location>
        <begin position="203"/>
        <end position="388"/>
    </location>
</feature>
<dbReference type="NCBIfam" id="TIGR00143">
    <property type="entry name" value="hypF"/>
    <property type="match status" value="1"/>
</dbReference>
<evidence type="ECO:0000256" key="5">
    <source>
        <dbReference type="ARBA" id="ARBA00022771"/>
    </source>
</evidence>
<comment type="pathway">
    <text evidence="1">Protein modification; [NiFe] hydrogenase maturation.</text>
</comment>
<comment type="similarity">
    <text evidence="2 8">Belongs to the carbamoyltransferase HypF family.</text>
</comment>
<keyword evidence="9" id="KW-0378">Hydrolase</keyword>
<dbReference type="InterPro" id="IPR041440">
    <property type="entry name" value="HypF_C"/>
</dbReference>
<feature type="domain" description="Acylphosphatase-like" evidence="10">
    <location>
        <begin position="7"/>
        <end position="93"/>
    </location>
</feature>
<evidence type="ECO:0000313" key="13">
    <source>
        <dbReference type="Proteomes" id="UP000605201"/>
    </source>
</evidence>
<dbReference type="Pfam" id="PF00708">
    <property type="entry name" value="Acylphosphatase"/>
    <property type="match status" value="1"/>
</dbReference>
<keyword evidence="5" id="KW-0863">Zinc-finger</keyword>
<comment type="caution">
    <text evidence="12">The sequence shown here is derived from an EMBL/GenBank/DDBJ whole genome shotgun (WGS) entry which is preliminary data.</text>
</comment>
<dbReference type="PROSITE" id="PS51163">
    <property type="entry name" value="YRDC"/>
    <property type="match status" value="1"/>
</dbReference>
<dbReference type="GO" id="GO:0051604">
    <property type="term" value="P:protein maturation"/>
    <property type="evidence" value="ECO:0007669"/>
    <property type="project" value="TreeGrafter"/>
</dbReference>
<evidence type="ECO:0000256" key="1">
    <source>
        <dbReference type="ARBA" id="ARBA00004711"/>
    </source>
</evidence>
<dbReference type="PROSITE" id="PS00150">
    <property type="entry name" value="ACYLPHOSPHATASE_1"/>
    <property type="match status" value="1"/>
</dbReference>
<dbReference type="AlphaFoldDB" id="A0A8J6P040"/>
<name>A0A8J6P040_9BACT</name>
<accession>A0A8J6P040</accession>
<organism evidence="12 13">
    <name type="scientific">Candidatus Desulfatibia vada</name>
    <dbReference type="NCBI Taxonomy" id="2841696"/>
    <lineage>
        <taxon>Bacteria</taxon>
        <taxon>Pseudomonadati</taxon>
        <taxon>Thermodesulfobacteriota</taxon>
        <taxon>Desulfobacteria</taxon>
        <taxon>Desulfobacterales</taxon>
        <taxon>Desulfobacterales incertae sedis</taxon>
        <taxon>Candidatus Desulfatibia</taxon>
    </lineage>
</organism>
<evidence type="ECO:0000313" key="12">
    <source>
        <dbReference type="EMBL" id="MBC8433209.1"/>
    </source>
</evidence>
<dbReference type="InterPro" id="IPR051060">
    <property type="entry name" value="Carbamoyltrans_HypF-like"/>
</dbReference>
<dbReference type="SUPFAM" id="SSF54975">
    <property type="entry name" value="Acylphosphatase/BLUF domain-like"/>
    <property type="match status" value="1"/>
</dbReference>
<dbReference type="Proteomes" id="UP000605201">
    <property type="component" value="Unassembled WGS sequence"/>
</dbReference>
<gene>
    <name evidence="12" type="primary">hypF</name>
    <name evidence="12" type="ORF">H8D96_14970</name>
</gene>
<evidence type="ECO:0000259" key="10">
    <source>
        <dbReference type="PROSITE" id="PS51160"/>
    </source>
</evidence>
<protein>
    <recommendedName>
        <fullName evidence="8">Carbamoyltransferase</fullName>
        <ecNumber evidence="8">6.2.-.-</ecNumber>
    </recommendedName>
</protein>
<evidence type="ECO:0000256" key="2">
    <source>
        <dbReference type="ARBA" id="ARBA00008097"/>
    </source>
</evidence>
<dbReference type="PIRSF" id="PIRSF006256">
    <property type="entry name" value="CMPcnvr_hdrg_mat"/>
    <property type="match status" value="1"/>
</dbReference>